<dbReference type="EMBL" id="ML122355">
    <property type="protein sequence ID" value="RPD52512.1"/>
    <property type="molecule type" value="Genomic_DNA"/>
</dbReference>
<dbReference type="Proteomes" id="UP000313359">
    <property type="component" value="Unassembled WGS sequence"/>
</dbReference>
<keyword evidence="1" id="KW-0808">Transferase</keyword>
<dbReference type="Gene3D" id="6.10.250.1930">
    <property type="match status" value="1"/>
</dbReference>
<gene>
    <name evidence="4" type="ORF">L227DRAFT_617753</name>
</gene>
<dbReference type="PANTHER" id="PTHR10982:SF21">
    <property type="entry name" value="FATTY ACID SYNTHASE SUBUNIT BETA"/>
    <property type="match status" value="1"/>
</dbReference>
<name>A0A5C2RLN9_9APHY</name>
<feature type="domain" description="Fatty acid synthase subunit alpha acyl carrier" evidence="3">
    <location>
        <begin position="52"/>
        <end position="107"/>
    </location>
</feature>
<evidence type="ECO:0000259" key="3">
    <source>
        <dbReference type="Pfam" id="PF18325"/>
    </source>
</evidence>
<evidence type="ECO:0000313" key="4">
    <source>
        <dbReference type="EMBL" id="RPD52512.1"/>
    </source>
</evidence>
<protein>
    <recommendedName>
        <fullName evidence="3">Fatty acid synthase subunit alpha acyl carrier domain-containing protein</fullName>
    </recommendedName>
</protein>
<proteinExistence type="predicted"/>
<dbReference type="GO" id="GO:0008897">
    <property type="term" value="F:holo-[acyl-carrier-protein] synthase activity"/>
    <property type="evidence" value="ECO:0007669"/>
    <property type="project" value="InterPro"/>
</dbReference>
<evidence type="ECO:0000313" key="5">
    <source>
        <dbReference type="Proteomes" id="UP000313359"/>
    </source>
</evidence>
<dbReference type="AlphaFoldDB" id="A0A5C2RLN9"/>
<organism evidence="4 5">
    <name type="scientific">Lentinus tigrinus ALCF2SS1-6</name>
    <dbReference type="NCBI Taxonomy" id="1328759"/>
    <lineage>
        <taxon>Eukaryota</taxon>
        <taxon>Fungi</taxon>
        <taxon>Dikarya</taxon>
        <taxon>Basidiomycota</taxon>
        <taxon>Agaricomycotina</taxon>
        <taxon>Agaricomycetes</taxon>
        <taxon>Polyporales</taxon>
        <taxon>Polyporaceae</taxon>
        <taxon>Lentinus</taxon>
    </lineage>
</organism>
<dbReference type="PANTHER" id="PTHR10982">
    <property type="entry name" value="MALONYL COA-ACYL CARRIER PROTEIN TRANSACYLASE"/>
    <property type="match status" value="1"/>
</dbReference>
<dbReference type="Pfam" id="PF18325">
    <property type="entry name" value="Fas_alpha_ACP"/>
    <property type="match status" value="1"/>
</dbReference>
<evidence type="ECO:0000256" key="1">
    <source>
        <dbReference type="ARBA" id="ARBA00022679"/>
    </source>
</evidence>
<dbReference type="OrthoDB" id="3020002at2759"/>
<dbReference type="InterPro" id="IPR050830">
    <property type="entry name" value="Fungal_FAS"/>
</dbReference>
<feature type="region of interest" description="Disordered" evidence="2">
    <location>
        <begin position="198"/>
        <end position="218"/>
    </location>
</feature>
<dbReference type="InterPro" id="IPR040899">
    <property type="entry name" value="Fas_alpha_ACP"/>
</dbReference>
<feature type="region of interest" description="Disordered" evidence="2">
    <location>
        <begin position="16"/>
        <end position="36"/>
    </location>
</feature>
<reference evidence="4" key="1">
    <citation type="journal article" date="2018" name="Genome Biol. Evol.">
        <title>Genomics and development of Lentinus tigrinus, a white-rot wood-decaying mushroom with dimorphic fruiting bodies.</title>
        <authorList>
            <person name="Wu B."/>
            <person name="Xu Z."/>
            <person name="Knudson A."/>
            <person name="Carlson A."/>
            <person name="Chen N."/>
            <person name="Kovaka S."/>
            <person name="LaButti K."/>
            <person name="Lipzen A."/>
            <person name="Pennachio C."/>
            <person name="Riley R."/>
            <person name="Schakwitz W."/>
            <person name="Umezawa K."/>
            <person name="Ohm R.A."/>
            <person name="Grigoriev I.V."/>
            <person name="Nagy L.G."/>
            <person name="Gibbons J."/>
            <person name="Hibbett D."/>
        </authorList>
    </citation>
    <scope>NUCLEOTIDE SEQUENCE [LARGE SCALE GENOMIC DNA]</scope>
    <source>
        <strain evidence="4">ALCF2SS1-6</strain>
    </source>
</reference>
<keyword evidence="5" id="KW-1185">Reference proteome</keyword>
<sequence>MKKDYYRLRDVTEAPAADAPVAEASTSAPAAPAAAPIAAAASVEHAPLKATDLIARKLKKKVDQVLLLKSLKDRGKSTMQNEILGHLQAEGSSVLEKGKELPSRSLALLSVTASLASSSPPRSGGGSEDLPRQHRLDLRATFRHYIPSGVAAGSAGGGRVTAINNEEFLKFQSDQDRFAAQQVELWMCYLGRDSRAGEMFDDSESPPSDVSDGRRRQACPALSLPTRARRASFSNRARLPPLSRHRPMCLEHALWIQPRTEPIAHLTDHDVHSSSAQVDKSLYPDHLHRLS</sequence>
<accession>A0A5C2RLN9</accession>
<dbReference type="STRING" id="1328759.A0A5C2RLN9"/>
<evidence type="ECO:0000256" key="2">
    <source>
        <dbReference type="SAM" id="MobiDB-lite"/>
    </source>
</evidence>